<name>A0A7J6PYJ9_PEROL</name>
<sequence>STAMFGYPPFSLVGPVGNSSLSVIRATVVKVVNELPEDKDKGDVRVTAVIPLRAASSTRLRRRVPSDLPDLATFLSPSFDIFDYAASNFINKYDVLPAAAMVIFDDVLRNVDLPERRK</sequence>
<proteinExistence type="predicted"/>
<feature type="non-terminal residue" evidence="1">
    <location>
        <position position="1"/>
    </location>
</feature>
<reference evidence="1 2" key="1">
    <citation type="submission" date="2020-04" db="EMBL/GenBank/DDBJ databases">
        <title>Perkinsus olseni comparative genomics.</title>
        <authorList>
            <person name="Bogema D.R."/>
        </authorList>
    </citation>
    <scope>NUCLEOTIDE SEQUENCE [LARGE SCALE GENOMIC DNA]</scope>
    <source>
        <strain evidence="1">ATCC PRA-205</strain>
    </source>
</reference>
<dbReference type="Proteomes" id="UP000574390">
    <property type="component" value="Unassembled WGS sequence"/>
</dbReference>
<dbReference type="AlphaFoldDB" id="A0A7J6PYJ9"/>
<feature type="non-terminal residue" evidence="1">
    <location>
        <position position="118"/>
    </location>
</feature>
<comment type="caution">
    <text evidence="1">The sequence shown here is derived from an EMBL/GenBank/DDBJ whole genome shotgun (WGS) entry which is preliminary data.</text>
</comment>
<organism evidence="1 2">
    <name type="scientific">Perkinsus olseni</name>
    <name type="common">Perkinsus atlanticus</name>
    <dbReference type="NCBI Taxonomy" id="32597"/>
    <lineage>
        <taxon>Eukaryota</taxon>
        <taxon>Sar</taxon>
        <taxon>Alveolata</taxon>
        <taxon>Perkinsozoa</taxon>
        <taxon>Perkinsea</taxon>
        <taxon>Perkinsida</taxon>
        <taxon>Perkinsidae</taxon>
        <taxon>Perkinsus</taxon>
    </lineage>
</organism>
<dbReference type="EMBL" id="JABANM010033436">
    <property type="protein sequence ID" value="KAF4701269.1"/>
    <property type="molecule type" value="Genomic_DNA"/>
</dbReference>
<accession>A0A7J6PYJ9</accession>
<evidence type="ECO:0000313" key="2">
    <source>
        <dbReference type="Proteomes" id="UP000574390"/>
    </source>
</evidence>
<protein>
    <submittedName>
        <fullName evidence="1">Calcium/calmodulin-dependent 3',5'-cyclic nucleotide phosphodiesterase 1B</fullName>
    </submittedName>
</protein>
<gene>
    <name evidence="1" type="primary">PDE1B_5</name>
    <name evidence="1" type="ORF">FOZ62_012774</name>
</gene>
<evidence type="ECO:0000313" key="1">
    <source>
        <dbReference type="EMBL" id="KAF4701269.1"/>
    </source>
</evidence>